<feature type="compositionally biased region" description="Low complexity" evidence="1">
    <location>
        <begin position="351"/>
        <end position="368"/>
    </location>
</feature>
<evidence type="ECO:0000313" key="5">
    <source>
        <dbReference type="Proteomes" id="UP000020467"/>
    </source>
</evidence>
<evidence type="ECO:0000256" key="2">
    <source>
        <dbReference type="SAM" id="SignalP"/>
    </source>
</evidence>
<dbReference type="PANTHER" id="PTHR10900">
    <property type="entry name" value="PERIOSTIN-RELATED"/>
    <property type="match status" value="1"/>
</dbReference>
<dbReference type="KEGG" id="cfj:CFIO01_13545"/>
<feature type="chain" id="PRO_5001456184" evidence="2">
    <location>
        <begin position="21"/>
        <end position="396"/>
    </location>
</feature>
<dbReference type="InterPro" id="IPR050904">
    <property type="entry name" value="Adhesion/Biosynth-related"/>
</dbReference>
<dbReference type="InterPro" id="IPR000782">
    <property type="entry name" value="FAS1_domain"/>
</dbReference>
<dbReference type="eggNOG" id="ENOG502SQ98">
    <property type="taxonomic scope" value="Eukaryota"/>
</dbReference>
<protein>
    <submittedName>
        <fullName evidence="4">Fasciclin domain-containing protein</fullName>
    </submittedName>
</protein>
<proteinExistence type="predicted"/>
<organism evidence="4 5">
    <name type="scientific">Colletotrichum fioriniae PJ7</name>
    <dbReference type="NCBI Taxonomy" id="1445577"/>
    <lineage>
        <taxon>Eukaryota</taxon>
        <taxon>Fungi</taxon>
        <taxon>Dikarya</taxon>
        <taxon>Ascomycota</taxon>
        <taxon>Pezizomycotina</taxon>
        <taxon>Sordariomycetes</taxon>
        <taxon>Hypocreomycetidae</taxon>
        <taxon>Glomerellales</taxon>
        <taxon>Glomerellaceae</taxon>
        <taxon>Colletotrichum</taxon>
        <taxon>Colletotrichum acutatum species complex</taxon>
    </lineage>
</organism>
<dbReference type="PROSITE" id="PS50213">
    <property type="entry name" value="FAS1"/>
    <property type="match status" value="2"/>
</dbReference>
<dbReference type="SMART" id="SM00554">
    <property type="entry name" value="FAS1"/>
    <property type="match status" value="1"/>
</dbReference>
<sequence length="396" mass="42326">MRFIQELAIAIVSLAPLASAVDSYIHSRQTQQSLSNALSSHADLSTSNEILSSYLSITSHITARTKNEFTLLVPNNDALAKFLQQSNVSHITQLPVDQLLTVFRYHTLDAPLTASNFSAPKGIMVPTKLRDELFNLQTPSPAIIGQYGQDAQGQVLFVSPSTINPTKFRVRQGTSSDDHTASLRGGLGQTAELTSIDGVWDGGYFQSVDAFLEAPTVCSITIKKLSSSLSALGDALDKIKLWKQLNKTANIICLGPDTAAFREAGSLQSSLGNEDLRNALLFHTLPQAAYSDFLVDGQEFTSMANVTVRVTIKDNEIWFNDAKVISPNVLTNNGLIHIVDRVMSANTLPDSSSSSPTGTGSATPTSTAIPPNAGNPMSENVRAAAVIALAAVVLLV</sequence>
<accession>A0A010RWH8</accession>
<feature type="domain" description="FAS1" evidence="3">
    <location>
        <begin position="216"/>
        <end position="343"/>
    </location>
</feature>
<dbReference type="AlphaFoldDB" id="A0A010RWH8"/>
<dbReference type="Proteomes" id="UP000020467">
    <property type="component" value="Unassembled WGS sequence"/>
</dbReference>
<dbReference type="PANTHER" id="PTHR10900:SF77">
    <property type="entry name" value="FI19380P1"/>
    <property type="match status" value="1"/>
</dbReference>
<evidence type="ECO:0000256" key="1">
    <source>
        <dbReference type="SAM" id="MobiDB-lite"/>
    </source>
</evidence>
<dbReference type="EMBL" id="JARH01000804">
    <property type="protein sequence ID" value="EXF76638.1"/>
    <property type="molecule type" value="Genomic_DNA"/>
</dbReference>
<feature type="signal peptide" evidence="2">
    <location>
        <begin position="1"/>
        <end position="20"/>
    </location>
</feature>
<evidence type="ECO:0000313" key="4">
    <source>
        <dbReference type="EMBL" id="EXF76638.1"/>
    </source>
</evidence>
<keyword evidence="5" id="KW-1185">Reference proteome</keyword>
<keyword evidence="2" id="KW-0732">Signal</keyword>
<name>A0A010RWH8_9PEZI</name>
<reference evidence="4 5" key="1">
    <citation type="submission" date="2014-02" db="EMBL/GenBank/DDBJ databases">
        <title>The genome sequence of Colletotrichum fioriniae PJ7.</title>
        <authorList>
            <person name="Baroncelli R."/>
            <person name="Thon M.R."/>
        </authorList>
    </citation>
    <scope>NUCLEOTIDE SEQUENCE [LARGE SCALE GENOMIC DNA]</scope>
    <source>
        <strain evidence="4 5">PJ7</strain>
    </source>
</reference>
<dbReference type="OrthoDB" id="286301at2759"/>
<dbReference type="InterPro" id="IPR036378">
    <property type="entry name" value="FAS1_dom_sf"/>
</dbReference>
<dbReference type="HOGENOM" id="CLU_031281_0_0_1"/>
<gene>
    <name evidence="4" type="ORF">CFIO01_13545</name>
</gene>
<dbReference type="Gene3D" id="2.30.180.10">
    <property type="entry name" value="FAS1 domain"/>
    <property type="match status" value="2"/>
</dbReference>
<dbReference type="SUPFAM" id="SSF82153">
    <property type="entry name" value="FAS1 domain"/>
    <property type="match status" value="2"/>
</dbReference>
<feature type="domain" description="FAS1" evidence="3">
    <location>
        <begin position="31"/>
        <end position="163"/>
    </location>
</feature>
<dbReference type="Pfam" id="PF02469">
    <property type="entry name" value="Fasciclin"/>
    <property type="match status" value="2"/>
</dbReference>
<evidence type="ECO:0000259" key="3">
    <source>
        <dbReference type="PROSITE" id="PS50213"/>
    </source>
</evidence>
<comment type="caution">
    <text evidence="4">The sequence shown here is derived from an EMBL/GenBank/DDBJ whole genome shotgun (WGS) entry which is preliminary data.</text>
</comment>
<feature type="region of interest" description="Disordered" evidence="1">
    <location>
        <begin position="347"/>
        <end position="375"/>
    </location>
</feature>